<name>A0ABW7X9X4_9NOCA</name>
<keyword evidence="3" id="KW-1185">Reference proteome</keyword>
<gene>
    <name evidence="2" type="ORF">ACH49W_31615</name>
</gene>
<evidence type="ECO:0000256" key="1">
    <source>
        <dbReference type="SAM" id="MobiDB-lite"/>
    </source>
</evidence>
<protein>
    <recommendedName>
        <fullName evidence="4">DUF4254 domain-containing protein</fullName>
    </recommendedName>
</protein>
<dbReference type="Proteomes" id="UP001611415">
    <property type="component" value="Unassembled WGS sequence"/>
</dbReference>
<proteinExistence type="predicted"/>
<reference evidence="2 3" key="1">
    <citation type="submission" date="2024-10" db="EMBL/GenBank/DDBJ databases">
        <title>The Natural Products Discovery Center: Release of the First 8490 Sequenced Strains for Exploring Actinobacteria Biosynthetic Diversity.</title>
        <authorList>
            <person name="Kalkreuter E."/>
            <person name="Kautsar S.A."/>
            <person name="Yang D."/>
            <person name="Bader C.D."/>
            <person name="Teijaro C.N."/>
            <person name="Fluegel L."/>
            <person name="Davis C.M."/>
            <person name="Simpson J.R."/>
            <person name="Lauterbach L."/>
            <person name="Steele A.D."/>
            <person name="Gui C."/>
            <person name="Meng S."/>
            <person name="Li G."/>
            <person name="Viehrig K."/>
            <person name="Ye F."/>
            <person name="Su P."/>
            <person name="Kiefer A.F."/>
            <person name="Nichols A."/>
            <person name="Cepeda A.J."/>
            <person name="Yan W."/>
            <person name="Fan B."/>
            <person name="Jiang Y."/>
            <person name="Adhikari A."/>
            <person name="Zheng C.-J."/>
            <person name="Schuster L."/>
            <person name="Cowan T.M."/>
            <person name="Smanski M.J."/>
            <person name="Chevrette M.G."/>
            <person name="De Carvalho L.P.S."/>
            <person name="Shen B."/>
        </authorList>
    </citation>
    <scope>NUCLEOTIDE SEQUENCE [LARGE SCALE GENOMIC DNA]</scope>
    <source>
        <strain evidence="2 3">NPDC019275</strain>
    </source>
</reference>
<accession>A0ABW7X9X4</accession>
<organism evidence="2 3">
    <name type="scientific">Nocardia xishanensis</name>
    <dbReference type="NCBI Taxonomy" id="238964"/>
    <lineage>
        <taxon>Bacteria</taxon>
        <taxon>Bacillati</taxon>
        <taxon>Actinomycetota</taxon>
        <taxon>Actinomycetes</taxon>
        <taxon>Mycobacteriales</taxon>
        <taxon>Nocardiaceae</taxon>
        <taxon>Nocardia</taxon>
    </lineage>
</organism>
<sequence length="195" mass="21251">MDASMAAAPEERETDAGSLLSPDQLLAAIGGRLAEPLPLIAWARELGDLHAALISAVLNPRHSPAATEAALHAEIAKVIDKINSWAAFYVRHSRCARRHTHSFGEVISHVAKTYAEAWWTVLHADCEELRHSAWVHLGEVREGYAQLIGDIRAGRVQLPLGWRGIGHTRQSGSSLPEETDGSDAPDQGLQQQPRL</sequence>
<feature type="region of interest" description="Disordered" evidence="1">
    <location>
        <begin position="167"/>
        <end position="195"/>
    </location>
</feature>
<dbReference type="RefSeq" id="WP_357402772.1">
    <property type="nucleotide sequence ID" value="NZ_JBEYCD010000003.1"/>
</dbReference>
<comment type="caution">
    <text evidence="2">The sequence shown here is derived from an EMBL/GenBank/DDBJ whole genome shotgun (WGS) entry which is preliminary data.</text>
</comment>
<evidence type="ECO:0008006" key="4">
    <source>
        <dbReference type="Google" id="ProtNLM"/>
    </source>
</evidence>
<evidence type="ECO:0000313" key="3">
    <source>
        <dbReference type="Proteomes" id="UP001611415"/>
    </source>
</evidence>
<dbReference type="EMBL" id="JBIRYO010000031">
    <property type="protein sequence ID" value="MFI2477934.1"/>
    <property type="molecule type" value="Genomic_DNA"/>
</dbReference>
<evidence type="ECO:0000313" key="2">
    <source>
        <dbReference type="EMBL" id="MFI2477934.1"/>
    </source>
</evidence>